<dbReference type="GO" id="GO:0070181">
    <property type="term" value="F:small ribosomal subunit rRNA binding"/>
    <property type="evidence" value="ECO:0007669"/>
    <property type="project" value="TreeGrafter"/>
</dbReference>
<evidence type="ECO:0000256" key="5">
    <source>
        <dbReference type="ARBA" id="ARBA00023274"/>
    </source>
</evidence>
<dbReference type="HAMAP" id="MF_00360">
    <property type="entry name" value="Ribosomal_bS6"/>
    <property type="match status" value="1"/>
</dbReference>
<dbReference type="InterPro" id="IPR020814">
    <property type="entry name" value="Ribosomal_S6_plastid/chlpt"/>
</dbReference>
<dbReference type="GO" id="GO:1990904">
    <property type="term" value="C:ribonucleoprotein complex"/>
    <property type="evidence" value="ECO:0007669"/>
    <property type="project" value="UniProtKB-KW"/>
</dbReference>
<dbReference type="GO" id="GO:0003735">
    <property type="term" value="F:structural constituent of ribosome"/>
    <property type="evidence" value="ECO:0007669"/>
    <property type="project" value="InterPro"/>
</dbReference>
<dbReference type="Proteomes" id="UP000216533">
    <property type="component" value="Unassembled WGS sequence"/>
</dbReference>
<proteinExistence type="inferred from homology"/>
<evidence type="ECO:0000256" key="2">
    <source>
        <dbReference type="ARBA" id="ARBA00022730"/>
    </source>
</evidence>
<comment type="caution">
    <text evidence="9">The sequence shown here is derived from an EMBL/GenBank/DDBJ whole genome shotgun (WGS) entry which is preliminary data.</text>
</comment>
<dbReference type="Proteomes" id="UP000216300">
    <property type="component" value="Unassembled WGS sequence"/>
</dbReference>
<dbReference type="CDD" id="cd00473">
    <property type="entry name" value="bS6"/>
    <property type="match status" value="1"/>
</dbReference>
<dbReference type="InterPro" id="IPR014717">
    <property type="entry name" value="Transl_elong_EF1B/ribsomal_bS6"/>
</dbReference>
<dbReference type="InterPro" id="IPR035980">
    <property type="entry name" value="Ribosomal_bS6_sf"/>
</dbReference>
<comment type="similarity">
    <text evidence="1 8">Belongs to the bacterial ribosomal protein bS6 family.</text>
</comment>
<dbReference type="EMBL" id="NMVJ01000007">
    <property type="protein sequence ID" value="OYN90190.1"/>
    <property type="molecule type" value="Genomic_DNA"/>
</dbReference>
<accession>A0A255EFZ6</accession>
<evidence type="ECO:0000256" key="1">
    <source>
        <dbReference type="ARBA" id="ARBA00009512"/>
    </source>
</evidence>
<dbReference type="GO" id="GO:0006412">
    <property type="term" value="P:translation"/>
    <property type="evidence" value="ECO:0007669"/>
    <property type="project" value="UniProtKB-UniRule"/>
</dbReference>
<keyword evidence="5 8" id="KW-0687">Ribonucleoprotein</keyword>
<dbReference type="PANTHER" id="PTHR21011:SF1">
    <property type="entry name" value="SMALL RIBOSOMAL SUBUNIT PROTEIN BS6M"/>
    <property type="match status" value="1"/>
</dbReference>
<evidence type="ECO:0000313" key="9">
    <source>
        <dbReference type="EMBL" id="OYN84098.1"/>
    </source>
</evidence>
<protein>
    <recommendedName>
        <fullName evidence="7 8">Small ribosomal subunit protein bS6</fullName>
    </recommendedName>
</protein>
<dbReference type="InterPro" id="IPR000529">
    <property type="entry name" value="Ribosomal_bS6"/>
</dbReference>
<evidence type="ECO:0000256" key="4">
    <source>
        <dbReference type="ARBA" id="ARBA00022980"/>
    </source>
</evidence>
<keyword evidence="3 8" id="KW-0694">RNA-binding</keyword>
<evidence type="ECO:0000313" key="12">
    <source>
        <dbReference type="Proteomes" id="UP000216533"/>
    </source>
</evidence>
<dbReference type="GO" id="GO:0005840">
    <property type="term" value="C:ribosome"/>
    <property type="evidence" value="ECO:0007669"/>
    <property type="project" value="UniProtKB-KW"/>
</dbReference>
<dbReference type="FunFam" id="3.30.70.60:FF:000002">
    <property type="entry name" value="30S ribosomal protein S6"/>
    <property type="match status" value="1"/>
</dbReference>
<evidence type="ECO:0000313" key="11">
    <source>
        <dbReference type="Proteomes" id="UP000216300"/>
    </source>
</evidence>
<keyword evidence="11" id="KW-1185">Reference proteome</keyword>
<comment type="function">
    <text evidence="6 8">Binds together with bS18 to 16S ribosomal RNA.</text>
</comment>
<evidence type="ECO:0000256" key="8">
    <source>
        <dbReference type="HAMAP-Rule" id="MF_00360"/>
    </source>
</evidence>
<reference evidence="11 12" key="1">
    <citation type="submission" date="2017-07" db="EMBL/GenBank/DDBJ databases">
        <title>Draft whole genome sequences of clinical Proprionibacteriaceae strains.</title>
        <authorList>
            <person name="Bernier A.-M."/>
            <person name="Bernard K."/>
            <person name="Domingo M.-C."/>
        </authorList>
    </citation>
    <scope>NUCLEOTIDE SEQUENCE [LARGE SCALE GENOMIC DNA]</scope>
    <source>
        <strain evidence="10 11">NML 150081</strain>
        <strain evidence="9 12">NML 160184</strain>
    </source>
</reference>
<dbReference type="EMBL" id="NMVI01000029">
    <property type="protein sequence ID" value="OYN84098.1"/>
    <property type="molecule type" value="Genomic_DNA"/>
</dbReference>
<evidence type="ECO:0000313" key="10">
    <source>
        <dbReference type="EMBL" id="OYN90190.1"/>
    </source>
</evidence>
<evidence type="ECO:0000256" key="7">
    <source>
        <dbReference type="ARBA" id="ARBA00035294"/>
    </source>
</evidence>
<dbReference type="SUPFAM" id="SSF54995">
    <property type="entry name" value="Ribosomal protein S6"/>
    <property type="match status" value="1"/>
</dbReference>
<evidence type="ECO:0000256" key="3">
    <source>
        <dbReference type="ARBA" id="ARBA00022884"/>
    </source>
</evidence>
<organism evidence="9 12">
    <name type="scientific">Parenemella sanctibonifatiensis</name>
    <dbReference type="NCBI Taxonomy" id="2016505"/>
    <lineage>
        <taxon>Bacteria</taxon>
        <taxon>Bacillati</taxon>
        <taxon>Actinomycetota</taxon>
        <taxon>Actinomycetes</taxon>
        <taxon>Propionibacteriales</taxon>
        <taxon>Propionibacteriaceae</taxon>
        <taxon>Parenemella</taxon>
    </lineage>
</organism>
<dbReference type="AlphaFoldDB" id="A0A255DXP6"/>
<dbReference type="GO" id="GO:0005737">
    <property type="term" value="C:cytoplasm"/>
    <property type="evidence" value="ECO:0007669"/>
    <property type="project" value="UniProtKB-ARBA"/>
</dbReference>
<dbReference type="RefSeq" id="WP_094451929.1">
    <property type="nucleotide sequence ID" value="NZ_NMVI01000029.1"/>
</dbReference>
<accession>A0A255DXP6</accession>
<keyword evidence="4 8" id="KW-0689">Ribosomal protein</keyword>
<gene>
    <name evidence="8" type="primary">rpsF</name>
    <name evidence="10" type="ORF">CGZ91_08445</name>
    <name evidence="9" type="ORF">CGZ92_13690</name>
</gene>
<dbReference type="PANTHER" id="PTHR21011">
    <property type="entry name" value="MITOCHONDRIAL 28S RIBOSOMAL PROTEIN S6"/>
    <property type="match status" value="1"/>
</dbReference>
<dbReference type="NCBIfam" id="TIGR00166">
    <property type="entry name" value="S6"/>
    <property type="match status" value="1"/>
</dbReference>
<evidence type="ECO:0000256" key="6">
    <source>
        <dbReference type="ARBA" id="ARBA00035104"/>
    </source>
</evidence>
<name>A0A255DXP6_9ACTN</name>
<keyword evidence="2 8" id="KW-0699">rRNA-binding</keyword>
<dbReference type="OrthoDB" id="9812702at2"/>
<dbReference type="Gene3D" id="3.30.70.60">
    <property type="match status" value="1"/>
</dbReference>
<dbReference type="Pfam" id="PF01250">
    <property type="entry name" value="Ribosomal_S6"/>
    <property type="match status" value="1"/>
</dbReference>
<sequence>MRKYEVMVIVDPVVDERQVQGLLENHLKVITESGGTVDELNIWGRRKLAYEIDKKPEGVYAVIELTCEPDAVKELDRFFRINEQIMRTKVLRPELHN</sequence>